<protein>
    <submittedName>
        <fullName evidence="1">Uncharacterized protein</fullName>
    </submittedName>
</protein>
<dbReference type="InterPro" id="IPR043128">
    <property type="entry name" value="Rev_trsase/Diguanyl_cyclase"/>
</dbReference>
<reference evidence="1" key="2">
    <citation type="submission" date="2022-01" db="EMBL/GenBank/DDBJ databases">
        <authorList>
            <person name="Yamashiro T."/>
            <person name="Shiraishi A."/>
            <person name="Satake H."/>
            <person name="Nakayama K."/>
        </authorList>
    </citation>
    <scope>NUCLEOTIDE SEQUENCE</scope>
</reference>
<proteinExistence type="predicted"/>
<gene>
    <name evidence="1" type="ORF">Tco_1017366</name>
</gene>
<keyword evidence="2" id="KW-1185">Reference proteome</keyword>
<reference evidence="1" key="1">
    <citation type="journal article" date="2022" name="Int. J. Mol. Sci.">
        <title>Draft Genome of Tanacetum Coccineum: Genomic Comparison of Closely Related Tanacetum-Family Plants.</title>
        <authorList>
            <person name="Yamashiro T."/>
            <person name="Shiraishi A."/>
            <person name="Nakayama K."/>
            <person name="Satake H."/>
        </authorList>
    </citation>
    <scope>NUCLEOTIDE SEQUENCE</scope>
</reference>
<comment type="caution">
    <text evidence="1">The sequence shown here is derived from an EMBL/GenBank/DDBJ whole genome shotgun (WGS) entry which is preliminary data.</text>
</comment>
<dbReference type="PANTHER" id="PTHR37984">
    <property type="entry name" value="PROTEIN CBG26694"/>
    <property type="match status" value="1"/>
</dbReference>
<dbReference type="SUPFAM" id="SSF56672">
    <property type="entry name" value="DNA/RNA polymerases"/>
    <property type="match status" value="1"/>
</dbReference>
<sequence length="250" mass="28776">MFFSLHTELYPTPKATELPPKRTHDHKISLVEGIPLVNMRPYMHPPIQKDVIEAMVKELLEAGVIKPSHIPFASPIVMVKKKDNTWRMCIDYRQLNKHTIKDKFPILVIDELIDERHRTVVFSKLNLSLSDHVQHLTMVLETMRQNRLFAKQSKCVFGTSHVEYLGHVISTQGVATNPSKIVAMQVCPILTNIKQLRGFLRLIGSYRKCIKDFASLSRHLTQLLKKNSYKWSKEAQSSFLALKTTMSMTL</sequence>
<dbReference type="EMBL" id="BQNB010017668">
    <property type="protein sequence ID" value="GJT65886.1"/>
    <property type="molecule type" value="Genomic_DNA"/>
</dbReference>
<dbReference type="CDD" id="cd01647">
    <property type="entry name" value="RT_LTR"/>
    <property type="match status" value="1"/>
</dbReference>
<dbReference type="Gene3D" id="3.10.10.10">
    <property type="entry name" value="HIV Type 1 Reverse Transcriptase, subunit A, domain 1"/>
    <property type="match status" value="1"/>
</dbReference>
<dbReference type="PANTHER" id="PTHR37984:SF5">
    <property type="entry name" value="PROTEIN NYNRIN-LIKE"/>
    <property type="match status" value="1"/>
</dbReference>
<dbReference type="InterPro" id="IPR043502">
    <property type="entry name" value="DNA/RNA_pol_sf"/>
</dbReference>
<dbReference type="Gene3D" id="3.30.70.270">
    <property type="match status" value="3"/>
</dbReference>
<name>A0ABQ5FRA1_9ASTR</name>
<dbReference type="Proteomes" id="UP001151760">
    <property type="component" value="Unassembled WGS sequence"/>
</dbReference>
<organism evidence="1 2">
    <name type="scientific">Tanacetum coccineum</name>
    <dbReference type="NCBI Taxonomy" id="301880"/>
    <lineage>
        <taxon>Eukaryota</taxon>
        <taxon>Viridiplantae</taxon>
        <taxon>Streptophyta</taxon>
        <taxon>Embryophyta</taxon>
        <taxon>Tracheophyta</taxon>
        <taxon>Spermatophyta</taxon>
        <taxon>Magnoliopsida</taxon>
        <taxon>eudicotyledons</taxon>
        <taxon>Gunneridae</taxon>
        <taxon>Pentapetalae</taxon>
        <taxon>asterids</taxon>
        <taxon>campanulids</taxon>
        <taxon>Asterales</taxon>
        <taxon>Asteraceae</taxon>
        <taxon>Asteroideae</taxon>
        <taxon>Anthemideae</taxon>
        <taxon>Anthemidinae</taxon>
        <taxon>Tanacetum</taxon>
    </lineage>
</organism>
<accession>A0ABQ5FRA1</accession>
<evidence type="ECO:0000313" key="1">
    <source>
        <dbReference type="EMBL" id="GJT65886.1"/>
    </source>
</evidence>
<evidence type="ECO:0000313" key="2">
    <source>
        <dbReference type="Proteomes" id="UP001151760"/>
    </source>
</evidence>
<dbReference type="InterPro" id="IPR050951">
    <property type="entry name" value="Retrovirus_Pol_polyprotein"/>
</dbReference>